<dbReference type="GO" id="GO:0005737">
    <property type="term" value="C:cytoplasm"/>
    <property type="evidence" value="ECO:0007669"/>
    <property type="project" value="UniProtKB-SubCell"/>
</dbReference>
<evidence type="ECO:0000313" key="3">
    <source>
        <dbReference type="EMBL" id="EAQ82700.1"/>
    </source>
</evidence>
<evidence type="ECO:0000256" key="1">
    <source>
        <dbReference type="ARBA" id="ARBA00010574"/>
    </source>
</evidence>
<dbReference type="GO" id="GO:0017148">
    <property type="term" value="P:negative regulation of translation"/>
    <property type="evidence" value="ECO:0007669"/>
    <property type="project" value="UniProtKB-UniRule"/>
</dbReference>
<dbReference type="NCBIfam" id="TIGR00090">
    <property type="entry name" value="rsfS_iojap_ybeB"/>
    <property type="match status" value="1"/>
</dbReference>
<dbReference type="InterPro" id="IPR043519">
    <property type="entry name" value="NT_sf"/>
</dbReference>
<comment type="function">
    <text evidence="2">Functions as a ribosomal silencing factor. Interacts with ribosomal protein uL14 (rplN), blocking formation of intersubunit bridge B8. Prevents association of the 30S and 50S ribosomal subunits and the formation of functional ribosomes, thus repressing translation.</text>
</comment>
<comment type="caution">
    <text evidence="3">The sequence shown here is derived from an EMBL/GenBank/DDBJ whole genome shotgun (WGS) entry which is preliminary data.</text>
</comment>
<protein>
    <recommendedName>
        <fullName evidence="2">Ribosomal silencing factor RsfS</fullName>
    </recommendedName>
</protein>
<dbReference type="OrthoDB" id="9793681at2"/>
<dbReference type="PANTHER" id="PTHR21043">
    <property type="entry name" value="IOJAP SUPERFAMILY ORTHOLOG"/>
    <property type="match status" value="1"/>
</dbReference>
<evidence type="ECO:0000313" key="4">
    <source>
        <dbReference type="Proteomes" id="UP000004358"/>
    </source>
</evidence>
<name>A3ZLR7_9BACT</name>
<dbReference type="Gene3D" id="3.30.460.10">
    <property type="entry name" value="Beta Polymerase, domain 2"/>
    <property type="match status" value="1"/>
</dbReference>
<dbReference type="GO" id="GO:0042256">
    <property type="term" value="P:cytosolic ribosome assembly"/>
    <property type="evidence" value="ECO:0007669"/>
    <property type="project" value="UniProtKB-UniRule"/>
</dbReference>
<keyword evidence="2" id="KW-0810">Translation regulation</keyword>
<dbReference type="InterPro" id="IPR004394">
    <property type="entry name" value="Iojap/RsfS/C7orf30"/>
</dbReference>
<dbReference type="PANTHER" id="PTHR21043:SF0">
    <property type="entry name" value="MITOCHONDRIAL ASSEMBLY OF RIBOSOMAL LARGE SUBUNIT PROTEIN 1"/>
    <property type="match status" value="1"/>
</dbReference>
<dbReference type="STRING" id="314230.DSM3645_09882"/>
<sequence>MSETTSPHKRPDAQTTASSLELAHAAAQVSEDNRAKNIVVLDMRKLTSAFDYFVIVTGASRRQLHAISDEIDNKFEKELGDTRLGREGYDDSRWILLDYGDVVIHIFDDVTRDYFSLEELWAEAPRVDLSQVLHDHAANEASKSAPLSSENQF</sequence>
<keyword evidence="2" id="KW-0678">Repressor</keyword>
<gene>
    <name evidence="2" type="primary">rsfS</name>
    <name evidence="3" type="ORF">DSM3645_09882</name>
</gene>
<dbReference type="HOGENOM" id="CLU_092688_2_1_0"/>
<organism evidence="3 4">
    <name type="scientific">Blastopirellula marina DSM 3645</name>
    <dbReference type="NCBI Taxonomy" id="314230"/>
    <lineage>
        <taxon>Bacteria</taxon>
        <taxon>Pseudomonadati</taxon>
        <taxon>Planctomycetota</taxon>
        <taxon>Planctomycetia</taxon>
        <taxon>Pirellulales</taxon>
        <taxon>Pirellulaceae</taxon>
        <taxon>Blastopirellula</taxon>
    </lineage>
</organism>
<dbReference type="GO" id="GO:0090071">
    <property type="term" value="P:negative regulation of ribosome biogenesis"/>
    <property type="evidence" value="ECO:0007669"/>
    <property type="project" value="UniProtKB-UniRule"/>
</dbReference>
<comment type="subunit">
    <text evidence="2">Interacts with ribosomal protein uL14 (rplN).</text>
</comment>
<evidence type="ECO:0000256" key="2">
    <source>
        <dbReference type="HAMAP-Rule" id="MF_01477"/>
    </source>
</evidence>
<comment type="similarity">
    <text evidence="1 2">Belongs to the Iojap/RsfS family.</text>
</comment>
<dbReference type="HAMAP" id="MF_01477">
    <property type="entry name" value="Iojap_RsfS"/>
    <property type="match status" value="1"/>
</dbReference>
<dbReference type="SUPFAM" id="SSF81301">
    <property type="entry name" value="Nucleotidyltransferase"/>
    <property type="match status" value="1"/>
</dbReference>
<dbReference type="GO" id="GO:0043023">
    <property type="term" value="F:ribosomal large subunit binding"/>
    <property type="evidence" value="ECO:0007669"/>
    <property type="project" value="TreeGrafter"/>
</dbReference>
<dbReference type="Pfam" id="PF02410">
    <property type="entry name" value="RsfS"/>
    <property type="match status" value="1"/>
</dbReference>
<proteinExistence type="inferred from homology"/>
<comment type="subcellular location">
    <subcellularLocation>
        <location evidence="2">Cytoplasm</location>
    </subcellularLocation>
</comment>
<dbReference type="EMBL" id="AANZ01000001">
    <property type="protein sequence ID" value="EAQ82700.1"/>
    <property type="molecule type" value="Genomic_DNA"/>
</dbReference>
<accession>A3ZLR7</accession>
<dbReference type="eggNOG" id="COG0799">
    <property type="taxonomic scope" value="Bacteria"/>
</dbReference>
<dbReference type="Proteomes" id="UP000004358">
    <property type="component" value="Unassembled WGS sequence"/>
</dbReference>
<keyword evidence="2" id="KW-0963">Cytoplasm</keyword>
<dbReference type="RefSeq" id="WP_002655570.1">
    <property type="nucleotide sequence ID" value="NZ_CH672377.1"/>
</dbReference>
<dbReference type="AlphaFoldDB" id="A3ZLR7"/>
<reference evidence="3 4" key="1">
    <citation type="submission" date="2006-02" db="EMBL/GenBank/DDBJ databases">
        <authorList>
            <person name="Amann R."/>
            <person name="Ferriera S."/>
            <person name="Johnson J."/>
            <person name="Kravitz S."/>
            <person name="Halpern A."/>
            <person name="Remington K."/>
            <person name="Beeson K."/>
            <person name="Tran B."/>
            <person name="Rogers Y.-H."/>
            <person name="Friedman R."/>
            <person name="Venter J.C."/>
        </authorList>
    </citation>
    <scope>NUCLEOTIDE SEQUENCE [LARGE SCALE GENOMIC DNA]</scope>
    <source>
        <strain evidence="3 4">DSM 3645</strain>
    </source>
</reference>